<evidence type="ECO:0000313" key="1">
    <source>
        <dbReference type="EMBL" id="AYB46126.1"/>
    </source>
</evidence>
<reference evidence="1 2" key="1">
    <citation type="submission" date="2018-09" db="EMBL/GenBank/DDBJ databases">
        <title>Genome Sequence of Paenibacillus lautus Strain E7593-69, Azo Dye-Degrading Bacteria, Isolated from Commercial Tattoo Inks.</title>
        <authorList>
            <person name="Nho S.W."/>
            <person name="Kim S.-J."/>
            <person name="Kweon O."/>
            <person name="Cerniglia C.E."/>
        </authorList>
    </citation>
    <scope>NUCLEOTIDE SEQUENCE [LARGE SCALE GENOMIC DNA]</scope>
    <source>
        <strain evidence="1 2">E7593-69</strain>
    </source>
</reference>
<protein>
    <submittedName>
        <fullName evidence="1">Uncharacterized protein</fullName>
    </submittedName>
</protein>
<dbReference type="EMBL" id="CP032412">
    <property type="protein sequence ID" value="AYB46126.1"/>
    <property type="molecule type" value="Genomic_DNA"/>
</dbReference>
<sequence>MTRGTREPGDNIIEWFNKVASDLVQGHLFLHTPDQEVFFTQLGGGIDACKIPVVLYDTL</sequence>
<keyword evidence="2" id="KW-1185">Reference proteome</keyword>
<accession>A0A385TQX4</accession>
<evidence type="ECO:0000313" key="2">
    <source>
        <dbReference type="Proteomes" id="UP000266552"/>
    </source>
</evidence>
<name>A0A385TQX4_PAELA</name>
<proteinExistence type="predicted"/>
<dbReference type="KEGG" id="plw:D5F53_23775"/>
<dbReference type="Proteomes" id="UP000266552">
    <property type="component" value="Chromosome"/>
</dbReference>
<dbReference type="AlphaFoldDB" id="A0A385TQX4"/>
<gene>
    <name evidence="1" type="ORF">D5F53_23775</name>
</gene>
<organism evidence="1 2">
    <name type="scientific">Paenibacillus lautus</name>
    <name type="common">Bacillus lautus</name>
    <dbReference type="NCBI Taxonomy" id="1401"/>
    <lineage>
        <taxon>Bacteria</taxon>
        <taxon>Bacillati</taxon>
        <taxon>Bacillota</taxon>
        <taxon>Bacilli</taxon>
        <taxon>Bacillales</taxon>
        <taxon>Paenibacillaceae</taxon>
        <taxon>Paenibacillus</taxon>
    </lineage>
</organism>